<comment type="caution">
    <text evidence="2">The sequence shown here is derived from an EMBL/GenBank/DDBJ whole genome shotgun (WGS) entry which is preliminary data.</text>
</comment>
<keyword evidence="1" id="KW-0812">Transmembrane</keyword>
<dbReference type="EMBL" id="RJSE01000009">
    <property type="protein sequence ID" value="RNL60667.1"/>
    <property type="molecule type" value="Genomic_DNA"/>
</dbReference>
<dbReference type="RefSeq" id="WP_123229420.1">
    <property type="nucleotide sequence ID" value="NZ_RJSE01000009.1"/>
</dbReference>
<organism evidence="2 3">
    <name type="scientific">Nocardioides marmoriginsengisoli</name>
    <dbReference type="NCBI Taxonomy" id="661483"/>
    <lineage>
        <taxon>Bacteria</taxon>
        <taxon>Bacillati</taxon>
        <taxon>Actinomycetota</taxon>
        <taxon>Actinomycetes</taxon>
        <taxon>Propionibacteriales</taxon>
        <taxon>Nocardioidaceae</taxon>
        <taxon>Nocardioides</taxon>
    </lineage>
</organism>
<evidence type="ECO:0000313" key="3">
    <source>
        <dbReference type="Proteomes" id="UP000267128"/>
    </source>
</evidence>
<keyword evidence="1" id="KW-0472">Membrane</keyword>
<proteinExistence type="predicted"/>
<feature type="transmembrane region" description="Helical" evidence="1">
    <location>
        <begin position="79"/>
        <end position="101"/>
    </location>
</feature>
<gene>
    <name evidence="2" type="ORF">EFK50_20370</name>
</gene>
<reference evidence="2 3" key="1">
    <citation type="submission" date="2018-11" db="EMBL/GenBank/DDBJ databases">
        <authorList>
            <person name="Li F."/>
        </authorList>
    </citation>
    <scope>NUCLEOTIDE SEQUENCE [LARGE SCALE GENOMIC DNA]</scope>
    <source>
        <strain evidence="2 3">Gsoil 097</strain>
    </source>
</reference>
<accession>A0A3N0CB33</accession>
<keyword evidence="3" id="KW-1185">Reference proteome</keyword>
<dbReference type="AlphaFoldDB" id="A0A3N0CB33"/>
<keyword evidence="1" id="KW-1133">Transmembrane helix</keyword>
<protein>
    <submittedName>
        <fullName evidence="2">Uncharacterized protein</fullName>
    </submittedName>
</protein>
<evidence type="ECO:0000256" key="1">
    <source>
        <dbReference type="SAM" id="Phobius"/>
    </source>
</evidence>
<name>A0A3N0CB33_9ACTN</name>
<dbReference type="Proteomes" id="UP000267128">
    <property type="component" value="Unassembled WGS sequence"/>
</dbReference>
<sequence>MRLLQVFVTLTAAVGTAIQLRLSLIDFGRSRKEAVEWWTAEDDLVAEAPRLRRRRMRRELRSWRDPEIHRTIRDLHLAVGSWTLLVVAAVLATYASVIELLN</sequence>
<evidence type="ECO:0000313" key="2">
    <source>
        <dbReference type="EMBL" id="RNL60667.1"/>
    </source>
</evidence>